<sequence length="90" mass="10236">MTTIEQCVDECRQCAGLFRLGRDVEAALEMVDVFEGAQQLLMSAPAAIQQGWTLVLTQMLDCQERQDWLGLADWMEFELIELLQKARSAQ</sequence>
<gene>
    <name evidence="1" type="ORF">A9HBioS_4528</name>
</gene>
<proteinExistence type="predicted"/>
<name>A0AA94EKE6_9PSED</name>
<reference evidence="1 2" key="1">
    <citation type="submission" date="2016-10" db="EMBL/GenBank/DDBJ databases">
        <title>Search of new enzymes for the oxidation of sulfur compounds.</title>
        <authorList>
            <person name="Novo A."/>
            <person name="Moreira I.S."/>
            <person name="Castro P.M."/>
        </authorList>
    </citation>
    <scope>NUCLEOTIDE SEQUENCE [LARGE SCALE GENOMIC DNA]</scope>
    <source>
        <strain evidence="1 2">A9</strain>
    </source>
</reference>
<dbReference type="EMBL" id="MKWS01000017">
    <property type="protein sequence ID" value="RVD75685.1"/>
    <property type="molecule type" value="Genomic_DNA"/>
</dbReference>
<organism evidence="1 2">
    <name type="scientific">Pseudomonas koreensis</name>
    <dbReference type="NCBI Taxonomy" id="198620"/>
    <lineage>
        <taxon>Bacteria</taxon>
        <taxon>Pseudomonadati</taxon>
        <taxon>Pseudomonadota</taxon>
        <taxon>Gammaproteobacteria</taxon>
        <taxon>Pseudomonadales</taxon>
        <taxon>Pseudomonadaceae</taxon>
        <taxon>Pseudomonas</taxon>
    </lineage>
</organism>
<protein>
    <submittedName>
        <fullName evidence="1">Uncharacterized protein</fullName>
    </submittedName>
</protein>
<accession>A0AA94EKE6</accession>
<evidence type="ECO:0000313" key="2">
    <source>
        <dbReference type="Proteomes" id="UP000288002"/>
    </source>
</evidence>
<dbReference type="AlphaFoldDB" id="A0AA94EKE6"/>
<dbReference type="Proteomes" id="UP000288002">
    <property type="component" value="Unassembled WGS sequence"/>
</dbReference>
<comment type="caution">
    <text evidence="1">The sequence shown here is derived from an EMBL/GenBank/DDBJ whole genome shotgun (WGS) entry which is preliminary data.</text>
</comment>
<evidence type="ECO:0000313" key="1">
    <source>
        <dbReference type="EMBL" id="RVD75685.1"/>
    </source>
</evidence>
<dbReference type="RefSeq" id="WP_127651620.1">
    <property type="nucleotide sequence ID" value="NZ_MKWS01000017.1"/>
</dbReference>